<reference evidence="2 3" key="1">
    <citation type="submission" date="2016-10" db="EMBL/GenBank/DDBJ databases">
        <authorList>
            <person name="de Groot N.N."/>
        </authorList>
    </citation>
    <scope>NUCLEOTIDE SEQUENCE [LARGE SCALE GENOMIC DNA]</scope>
    <source>
        <strain evidence="2 3">CGMCC 4.1877</strain>
    </source>
</reference>
<gene>
    <name evidence="2" type="ORF">SAMN05216207_104516</name>
</gene>
<evidence type="ECO:0000313" key="2">
    <source>
        <dbReference type="EMBL" id="SFO33233.1"/>
    </source>
</evidence>
<dbReference type="RefSeq" id="WP_093353244.1">
    <property type="nucleotide sequence ID" value="NZ_FOUY01000045.1"/>
</dbReference>
<dbReference type="STRING" id="260086.SAMN05216207_104516"/>
<proteinExistence type="predicted"/>
<dbReference type="AlphaFoldDB" id="A0A1I5GBL1"/>
<evidence type="ECO:0000256" key="1">
    <source>
        <dbReference type="SAM" id="MobiDB-lite"/>
    </source>
</evidence>
<feature type="compositionally biased region" description="Low complexity" evidence="1">
    <location>
        <begin position="39"/>
        <end position="52"/>
    </location>
</feature>
<dbReference type="Proteomes" id="UP000199614">
    <property type="component" value="Unassembled WGS sequence"/>
</dbReference>
<accession>A0A1I5GBL1</accession>
<organism evidence="2 3">
    <name type="scientific">Pseudonocardia ammonioxydans</name>
    <dbReference type="NCBI Taxonomy" id="260086"/>
    <lineage>
        <taxon>Bacteria</taxon>
        <taxon>Bacillati</taxon>
        <taxon>Actinomycetota</taxon>
        <taxon>Actinomycetes</taxon>
        <taxon>Pseudonocardiales</taxon>
        <taxon>Pseudonocardiaceae</taxon>
        <taxon>Pseudonocardia</taxon>
    </lineage>
</organism>
<dbReference type="EMBL" id="FOUY01000045">
    <property type="protein sequence ID" value="SFO33233.1"/>
    <property type="molecule type" value="Genomic_DNA"/>
</dbReference>
<feature type="compositionally biased region" description="Acidic residues" evidence="1">
    <location>
        <begin position="56"/>
        <end position="67"/>
    </location>
</feature>
<keyword evidence="3" id="KW-1185">Reference proteome</keyword>
<dbReference type="OrthoDB" id="9909475at2"/>
<name>A0A1I5GBL1_PSUAM</name>
<feature type="region of interest" description="Disordered" evidence="1">
    <location>
        <begin position="1"/>
        <end position="67"/>
    </location>
</feature>
<protein>
    <submittedName>
        <fullName evidence="2">Uncharacterized protein</fullName>
    </submittedName>
</protein>
<sequence length="67" mass="6871">MTEPREPDGGVDVGTDELTSGGAGTVRDDRDHAGNPRPAGSTDDSGATTAAARELDAEDDDEPTRSE</sequence>
<evidence type="ECO:0000313" key="3">
    <source>
        <dbReference type="Proteomes" id="UP000199614"/>
    </source>
</evidence>